<keyword evidence="2" id="KW-0812">Transmembrane</keyword>
<dbReference type="EMBL" id="CADEBC010000479">
    <property type="protein sequence ID" value="CAB3233661.1"/>
    <property type="molecule type" value="Genomic_DNA"/>
</dbReference>
<comment type="caution">
    <text evidence="3">The sequence shown here is derived from an EMBL/GenBank/DDBJ whole genome shotgun (WGS) entry which is preliminary data.</text>
</comment>
<dbReference type="OrthoDB" id="7483885at2759"/>
<sequence>MDMRVMSIFLNIFICVMGIEGLVPYQQMLKRLVYPNLQEAEEKEQDTEYSLDEDFGKELKTKKQLKKPSVLELLLNVLRKSVKFQQEQLNSQFVHYQRRKTMLCVARQVHPGLEGPAASCELANKCNHTWQPVCGQQQHELTKRLFIDECDMHEYNCDNKISYIKVTLKTCAYKCTRSELNTPKFKPPASITTDTTDTETTTAQSSTTDTGLTTTHATTLSSTTKTKTTTTNSAETSSENNFISEDPVTITPTSLEPVSTVITTTVSTTTTPTTTNESTIIETTKVTSNEIETDEETTTEPQTSAYTKKSTTGILRNCTDMDKDCLVPSTWETTHATETRDFYQIIRERFGDKVKFLKHTTHFARRYK</sequence>
<feature type="transmembrane region" description="Helical" evidence="2">
    <location>
        <begin position="6"/>
        <end position="25"/>
    </location>
</feature>
<feature type="region of interest" description="Disordered" evidence="1">
    <location>
        <begin position="186"/>
        <end position="251"/>
    </location>
</feature>
<keyword evidence="2" id="KW-0472">Membrane</keyword>
<proteinExistence type="predicted"/>
<accession>A0A8S0ZJY7</accession>
<name>A0A8S0ZJY7_ARCPL</name>
<keyword evidence="2" id="KW-1133">Transmembrane helix</keyword>
<evidence type="ECO:0000313" key="4">
    <source>
        <dbReference type="Proteomes" id="UP000494106"/>
    </source>
</evidence>
<evidence type="ECO:0000256" key="1">
    <source>
        <dbReference type="SAM" id="MobiDB-lite"/>
    </source>
</evidence>
<dbReference type="Proteomes" id="UP000494106">
    <property type="component" value="Unassembled WGS sequence"/>
</dbReference>
<evidence type="ECO:0000313" key="3">
    <source>
        <dbReference type="EMBL" id="CAB3233661.1"/>
    </source>
</evidence>
<organism evidence="3 4">
    <name type="scientific">Arctia plantaginis</name>
    <name type="common">Wood tiger moth</name>
    <name type="synonym">Phalaena plantaginis</name>
    <dbReference type="NCBI Taxonomy" id="874455"/>
    <lineage>
        <taxon>Eukaryota</taxon>
        <taxon>Metazoa</taxon>
        <taxon>Ecdysozoa</taxon>
        <taxon>Arthropoda</taxon>
        <taxon>Hexapoda</taxon>
        <taxon>Insecta</taxon>
        <taxon>Pterygota</taxon>
        <taxon>Neoptera</taxon>
        <taxon>Endopterygota</taxon>
        <taxon>Lepidoptera</taxon>
        <taxon>Glossata</taxon>
        <taxon>Ditrysia</taxon>
        <taxon>Noctuoidea</taxon>
        <taxon>Erebidae</taxon>
        <taxon>Arctiinae</taxon>
        <taxon>Arctia</taxon>
    </lineage>
</organism>
<keyword evidence="4" id="KW-1185">Reference proteome</keyword>
<reference evidence="3 4" key="1">
    <citation type="submission" date="2020-04" db="EMBL/GenBank/DDBJ databases">
        <authorList>
            <person name="Wallbank WR R."/>
            <person name="Pardo Diaz C."/>
            <person name="Kozak K."/>
            <person name="Martin S."/>
            <person name="Jiggins C."/>
            <person name="Moest M."/>
            <person name="Warren A I."/>
            <person name="Byers J.R.P. K."/>
            <person name="Montejo-Kovacevich G."/>
            <person name="Yen C E."/>
        </authorList>
    </citation>
    <scope>NUCLEOTIDE SEQUENCE [LARGE SCALE GENOMIC DNA]</scope>
</reference>
<dbReference type="AlphaFoldDB" id="A0A8S0ZJY7"/>
<protein>
    <submittedName>
        <fullName evidence="3">Uncharacterized protein</fullName>
    </submittedName>
</protein>
<gene>
    <name evidence="3" type="ORF">APLA_LOCUS5366</name>
</gene>
<evidence type="ECO:0000256" key="2">
    <source>
        <dbReference type="SAM" id="Phobius"/>
    </source>
</evidence>
<feature type="compositionally biased region" description="Low complexity" evidence="1">
    <location>
        <begin position="192"/>
        <end position="239"/>
    </location>
</feature>